<name>A0A7J6U9L5_PEROL</name>
<gene>
    <name evidence="2" type="ORF">FOZ60_004602</name>
    <name evidence="3" type="ORF">FOZ62_025101</name>
</gene>
<evidence type="ECO:0000313" key="5">
    <source>
        <dbReference type="Proteomes" id="UP000574390"/>
    </source>
</evidence>
<proteinExistence type="predicted"/>
<feature type="chain" id="PRO_5036205864" evidence="1">
    <location>
        <begin position="20"/>
        <end position="127"/>
    </location>
</feature>
<evidence type="ECO:0000256" key="1">
    <source>
        <dbReference type="SAM" id="SignalP"/>
    </source>
</evidence>
<reference evidence="4 5" key="1">
    <citation type="submission" date="2020-04" db="EMBL/GenBank/DDBJ databases">
        <title>Perkinsus olseni comparative genomics.</title>
        <authorList>
            <person name="Bogema D.R."/>
        </authorList>
    </citation>
    <scope>NUCLEOTIDE SEQUENCE [LARGE SCALE GENOMIC DNA]</scope>
    <source>
        <strain evidence="2">00978-12</strain>
        <strain evidence="3">ATCC PRA-205</strain>
    </source>
</reference>
<dbReference type="Proteomes" id="UP000541610">
    <property type="component" value="Unassembled WGS sequence"/>
</dbReference>
<sequence length="127" mass="14016">MTILKALLFVVLLTSSVTGQVSKIYAYSDSTLSVECALDIDKWVYMTVDCERRAVGRLLSISATPDSCLYPYGKYSVDPSRDNLTDIIFGLHRCGVEVLPYDLVYLTAGDHNASLDLGKTRLSLTEV</sequence>
<keyword evidence="1" id="KW-0732">Signal</keyword>
<evidence type="ECO:0000313" key="3">
    <source>
        <dbReference type="EMBL" id="KAF4753421.1"/>
    </source>
</evidence>
<dbReference type="Proteomes" id="UP000574390">
    <property type="component" value="Unassembled WGS sequence"/>
</dbReference>
<evidence type="ECO:0000313" key="4">
    <source>
        <dbReference type="Proteomes" id="UP000541610"/>
    </source>
</evidence>
<comment type="caution">
    <text evidence="3">The sequence shown here is derived from an EMBL/GenBank/DDBJ whole genome shotgun (WGS) entry which is preliminary data.</text>
</comment>
<feature type="signal peptide" evidence="1">
    <location>
        <begin position="1"/>
        <end position="19"/>
    </location>
</feature>
<accession>A0A7J6U9L5</accession>
<dbReference type="EMBL" id="JABANP010000020">
    <property type="protein sequence ID" value="KAF4695532.1"/>
    <property type="molecule type" value="Genomic_DNA"/>
</dbReference>
<evidence type="ECO:0000313" key="2">
    <source>
        <dbReference type="EMBL" id="KAF4695532.1"/>
    </source>
</evidence>
<organism evidence="3 5">
    <name type="scientific">Perkinsus olseni</name>
    <name type="common">Perkinsus atlanticus</name>
    <dbReference type="NCBI Taxonomy" id="32597"/>
    <lineage>
        <taxon>Eukaryota</taxon>
        <taxon>Sar</taxon>
        <taxon>Alveolata</taxon>
        <taxon>Perkinsozoa</taxon>
        <taxon>Perkinsea</taxon>
        <taxon>Perkinsida</taxon>
        <taxon>Perkinsidae</taxon>
        <taxon>Perkinsus</taxon>
    </lineage>
</organism>
<protein>
    <submittedName>
        <fullName evidence="3">Uncharacterized protein</fullName>
    </submittedName>
</protein>
<dbReference type="EMBL" id="JABANM010001948">
    <property type="protein sequence ID" value="KAF4753421.1"/>
    <property type="molecule type" value="Genomic_DNA"/>
</dbReference>
<dbReference type="AlphaFoldDB" id="A0A7J6U9L5"/>